<organism evidence="2 3">
    <name type="scientific">Nitratireductor aquimarinus</name>
    <dbReference type="NCBI Taxonomy" id="889300"/>
    <lineage>
        <taxon>Bacteria</taxon>
        <taxon>Pseudomonadati</taxon>
        <taxon>Pseudomonadota</taxon>
        <taxon>Alphaproteobacteria</taxon>
        <taxon>Hyphomicrobiales</taxon>
        <taxon>Phyllobacteriaceae</taxon>
        <taxon>Nitratireductor</taxon>
    </lineage>
</organism>
<dbReference type="Proteomes" id="UP001185659">
    <property type="component" value="Unassembled WGS sequence"/>
</dbReference>
<feature type="region of interest" description="Disordered" evidence="1">
    <location>
        <begin position="1"/>
        <end position="22"/>
    </location>
</feature>
<evidence type="ECO:0000313" key="3">
    <source>
        <dbReference type="Proteomes" id="UP001185659"/>
    </source>
</evidence>
<dbReference type="RefSeq" id="WP_317561843.1">
    <property type="nucleotide sequence ID" value="NZ_JAWLIP010000007.1"/>
</dbReference>
<gene>
    <name evidence="2" type="ORF">R2G56_15185</name>
</gene>
<name>A0ABU4AN19_9HYPH</name>
<dbReference type="SUPFAM" id="SSF47413">
    <property type="entry name" value="lambda repressor-like DNA-binding domains"/>
    <property type="match status" value="1"/>
</dbReference>
<protein>
    <recommendedName>
        <fullName evidence="4">DNA-binding protein</fullName>
    </recommendedName>
</protein>
<keyword evidence="3" id="KW-1185">Reference proteome</keyword>
<comment type="caution">
    <text evidence="2">The sequence shown here is derived from an EMBL/GenBank/DDBJ whole genome shotgun (WGS) entry which is preliminary data.</text>
</comment>
<evidence type="ECO:0000256" key="1">
    <source>
        <dbReference type="SAM" id="MobiDB-lite"/>
    </source>
</evidence>
<accession>A0ABU4AN19</accession>
<sequence length="86" mass="9470">MNVVAFRADKEDGHPARGRRARPAAMGATDFDAWLKHLGFSERHAARVLQVGRATIARYRREGAPAHIGYACTAIALGMPIWQKAE</sequence>
<dbReference type="EMBL" id="JAWLIP010000007">
    <property type="protein sequence ID" value="MDV6227642.1"/>
    <property type="molecule type" value="Genomic_DNA"/>
</dbReference>
<evidence type="ECO:0008006" key="4">
    <source>
        <dbReference type="Google" id="ProtNLM"/>
    </source>
</evidence>
<evidence type="ECO:0000313" key="2">
    <source>
        <dbReference type="EMBL" id="MDV6227642.1"/>
    </source>
</evidence>
<proteinExistence type="predicted"/>
<dbReference type="Gene3D" id="1.10.260.40">
    <property type="entry name" value="lambda repressor-like DNA-binding domains"/>
    <property type="match status" value="1"/>
</dbReference>
<dbReference type="InterPro" id="IPR010982">
    <property type="entry name" value="Lambda_DNA-bd_dom_sf"/>
</dbReference>
<reference evidence="2 3" key="1">
    <citation type="submission" date="2023-10" db="EMBL/GenBank/DDBJ databases">
        <authorList>
            <person name="Venkata Ramana C."/>
            <person name="Sasikala C."/>
            <person name="Dhurka M."/>
        </authorList>
    </citation>
    <scope>NUCLEOTIDE SEQUENCE [LARGE SCALE GENOMIC DNA]</scope>
    <source>
        <strain evidence="2 3">KCTC 32151</strain>
    </source>
</reference>